<dbReference type="CDD" id="cd06782">
    <property type="entry name" value="cpPDZ_CPP-like"/>
    <property type="match status" value="1"/>
</dbReference>
<dbReference type="Pfam" id="PF03572">
    <property type="entry name" value="Peptidase_S41"/>
    <property type="match status" value="1"/>
</dbReference>
<dbReference type="SMART" id="SM00228">
    <property type="entry name" value="PDZ"/>
    <property type="match status" value="1"/>
</dbReference>
<evidence type="ECO:0000259" key="5">
    <source>
        <dbReference type="PROSITE" id="PS50106"/>
    </source>
</evidence>
<feature type="domain" description="PDZ" evidence="5">
    <location>
        <begin position="247"/>
        <end position="316"/>
    </location>
</feature>
<evidence type="ECO:0000313" key="6">
    <source>
        <dbReference type="EMBL" id="VFU14901.1"/>
    </source>
</evidence>
<dbReference type="PANTHER" id="PTHR32060">
    <property type="entry name" value="TAIL-SPECIFIC PROTEASE"/>
    <property type="match status" value="1"/>
</dbReference>
<sequence length="715" mass="80936">MKKIIAVPIVLICFSLLFATLPLSSAPEPLVAEKYLTPLSPMKIHQKADKEILKYVRNAHYLKPSIDDELSAKILDNFLSGLDPQRSFFLASDIREFEQYRFRLDDLLKSGDLKPVFTIYNRYQQRLVERLIFMARMVESGIEDITFDEDEFLDADRKDDPWPKNREELQDLWRKGVKSDILTLLLDDKPIAEVRDTLSKRYRSQLNRAAQTKSEDVFQLFMNAFTQTFDPHSQYFSPRQSENFSIDMSLSLEGIGAMLGVENDFVKVVRLIPAGPADKAGELKPDDRIVGVGQGEDGEIVDVVGWRLDDVVALIRGPKETTVRLKIIPSDAADDTQTKIISIVRNTVKLEEQAAHKEILTVEDGEKEYRIGVIIIPTFYLDFDAVNAGRDDFRSTTRDVKRLLAELKEAQVQGIIIDLRDNGGGSLQEASTLTGLFIEQGPIVQIRYANNKVEKLYDSDPRIFWDGPLAVVVNRLSASASEIFAGAIQDYGRGLIIGEDTFGKGTVQSLISLNHGQLKLTSAKFYRISGASTQHRGITPDIIYPSLYDRKKIGEDCLDSALPWDTITGTSHRQYKNFAPLIPLLNDMHLKRMETDPDYLYLKDMTEHLAQVRSKTEVSLNRAVRIQDQKQVRQKRLELENRLRNAKGKPLLEDLEAIIKDEEKKELQGESRKSKGPEDPVLMESARILADFMRMQVPADSPPKGIAVNQLNVAP</sequence>
<dbReference type="Pfam" id="PF00595">
    <property type="entry name" value="PDZ"/>
    <property type="match status" value="1"/>
</dbReference>
<dbReference type="InterPro" id="IPR029045">
    <property type="entry name" value="ClpP/crotonase-like_dom_sf"/>
</dbReference>
<protein>
    <submittedName>
        <fullName evidence="6">Tail-specific protease (Modular protein)</fullName>
        <ecNumber evidence="6">3.4.21.102</ecNumber>
    </submittedName>
</protein>
<organism evidence="6">
    <name type="scientific">anaerobic digester metagenome</name>
    <dbReference type="NCBI Taxonomy" id="1263854"/>
    <lineage>
        <taxon>unclassified sequences</taxon>
        <taxon>metagenomes</taxon>
        <taxon>ecological metagenomes</taxon>
    </lineage>
</organism>
<dbReference type="InterPro" id="IPR001478">
    <property type="entry name" value="PDZ"/>
</dbReference>
<dbReference type="PROSITE" id="PS50106">
    <property type="entry name" value="PDZ"/>
    <property type="match status" value="1"/>
</dbReference>
<evidence type="ECO:0000256" key="3">
    <source>
        <dbReference type="ARBA" id="ARBA00022801"/>
    </source>
</evidence>
<dbReference type="AlphaFoldDB" id="A0A485M2H8"/>
<dbReference type="CDD" id="cd07560">
    <property type="entry name" value="Peptidase_S41_CPP"/>
    <property type="match status" value="1"/>
</dbReference>
<dbReference type="GO" id="GO:0030288">
    <property type="term" value="C:outer membrane-bounded periplasmic space"/>
    <property type="evidence" value="ECO:0007669"/>
    <property type="project" value="TreeGrafter"/>
</dbReference>
<reference evidence="6" key="1">
    <citation type="submission" date="2019-03" db="EMBL/GenBank/DDBJ databases">
        <authorList>
            <person name="Hao L."/>
        </authorList>
    </citation>
    <scope>NUCLEOTIDE SEQUENCE</scope>
</reference>
<accession>A0A485M2H8</accession>
<dbReference type="Gene3D" id="2.30.42.10">
    <property type="match status" value="1"/>
</dbReference>
<dbReference type="GO" id="GO:0004252">
    <property type="term" value="F:serine-type endopeptidase activity"/>
    <property type="evidence" value="ECO:0007669"/>
    <property type="project" value="UniProtKB-EC"/>
</dbReference>
<keyword evidence="3 6" id="KW-0378">Hydrolase</keyword>
<evidence type="ECO:0000256" key="1">
    <source>
        <dbReference type="ARBA" id="ARBA00009179"/>
    </source>
</evidence>
<dbReference type="PANTHER" id="PTHR32060:SF22">
    <property type="entry name" value="CARBOXYL-TERMINAL-PROCESSING PEPTIDASE 3, CHLOROPLASTIC"/>
    <property type="match status" value="1"/>
</dbReference>
<dbReference type="EMBL" id="CAADRM010000098">
    <property type="protein sequence ID" value="VFU14901.1"/>
    <property type="molecule type" value="Genomic_DNA"/>
</dbReference>
<evidence type="ECO:0000256" key="4">
    <source>
        <dbReference type="ARBA" id="ARBA00022825"/>
    </source>
</evidence>
<comment type="similarity">
    <text evidence="1">Belongs to the peptidase S41A family.</text>
</comment>
<dbReference type="NCBIfam" id="TIGR00225">
    <property type="entry name" value="prc"/>
    <property type="match status" value="1"/>
</dbReference>
<dbReference type="InterPro" id="IPR005151">
    <property type="entry name" value="Tail-specific_protease"/>
</dbReference>
<dbReference type="SUPFAM" id="SSF50156">
    <property type="entry name" value="PDZ domain-like"/>
    <property type="match status" value="1"/>
</dbReference>
<dbReference type="Pfam" id="PF11818">
    <property type="entry name" value="DUF3340"/>
    <property type="match status" value="1"/>
</dbReference>
<dbReference type="Gene3D" id="3.90.226.10">
    <property type="entry name" value="2-enoyl-CoA Hydratase, Chain A, domain 1"/>
    <property type="match status" value="1"/>
</dbReference>
<dbReference type="InterPro" id="IPR020992">
    <property type="entry name" value="Tail_Prtase_C"/>
</dbReference>
<dbReference type="GO" id="GO:0007165">
    <property type="term" value="P:signal transduction"/>
    <property type="evidence" value="ECO:0007669"/>
    <property type="project" value="TreeGrafter"/>
</dbReference>
<dbReference type="InterPro" id="IPR004447">
    <property type="entry name" value="Peptidase_S41A"/>
</dbReference>
<dbReference type="SMR" id="A0A485M2H8"/>
<dbReference type="EC" id="3.4.21.102" evidence="6"/>
<dbReference type="FunFam" id="3.90.226.10:FF:000090">
    <property type="entry name" value="Tail-specific protease"/>
    <property type="match status" value="1"/>
</dbReference>
<keyword evidence="4" id="KW-0720">Serine protease</keyword>
<evidence type="ECO:0000256" key="2">
    <source>
        <dbReference type="ARBA" id="ARBA00022670"/>
    </source>
</evidence>
<gene>
    <name evidence="6" type="ORF">SCFA_350001</name>
</gene>
<dbReference type="Pfam" id="PF17804">
    <property type="entry name" value="TSP_NTD"/>
    <property type="match status" value="1"/>
</dbReference>
<dbReference type="GO" id="GO:0006508">
    <property type="term" value="P:proteolysis"/>
    <property type="evidence" value="ECO:0007669"/>
    <property type="project" value="UniProtKB-KW"/>
</dbReference>
<keyword evidence="2 6" id="KW-0645">Protease</keyword>
<dbReference type="SUPFAM" id="SSF52096">
    <property type="entry name" value="ClpP/crotonase"/>
    <property type="match status" value="1"/>
</dbReference>
<dbReference type="InterPro" id="IPR036034">
    <property type="entry name" value="PDZ_sf"/>
</dbReference>
<dbReference type="SMART" id="SM00245">
    <property type="entry name" value="TSPc"/>
    <property type="match status" value="1"/>
</dbReference>
<dbReference type="InterPro" id="IPR040573">
    <property type="entry name" value="TSP_N"/>
</dbReference>
<name>A0A485M2H8_9ZZZZ</name>
<dbReference type="Gene3D" id="3.30.750.44">
    <property type="match status" value="1"/>
</dbReference>
<proteinExistence type="inferred from homology"/>